<name>A0A7V7YHD9_9GAMM</name>
<dbReference type="AlphaFoldDB" id="A0A7V7YHD9"/>
<evidence type="ECO:0000256" key="1">
    <source>
        <dbReference type="SAM" id="MobiDB-lite"/>
    </source>
</evidence>
<comment type="caution">
    <text evidence="2">The sequence shown here is derived from an EMBL/GenBank/DDBJ whole genome shotgun (WGS) entry which is preliminary data.</text>
</comment>
<organism evidence="2 3">
    <name type="scientific">Stenotrophomonas rhizophila</name>
    <dbReference type="NCBI Taxonomy" id="216778"/>
    <lineage>
        <taxon>Bacteria</taxon>
        <taxon>Pseudomonadati</taxon>
        <taxon>Pseudomonadota</taxon>
        <taxon>Gammaproteobacteria</taxon>
        <taxon>Lysobacterales</taxon>
        <taxon>Lysobacteraceae</taxon>
        <taxon>Stenotrophomonas</taxon>
    </lineage>
</organism>
<reference evidence="2 3" key="1">
    <citation type="submission" date="2019-10" db="EMBL/GenBank/DDBJ databases">
        <title>Halotolerant bacteria associated to Saharan-endemic halophytes Stipa tenacissima L. and Atriplex halimus L mitigate salt stress and promote growth of tomato plants.</title>
        <authorList>
            <person name="Dif G."/>
        </authorList>
    </citation>
    <scope>NUCLEOTIDE SEQUENCE [LARGE SCALE GENOMIC DNA]</scope>
    <source>
        <strain evidence="2 3">IS26</strain>
    </source>
</reference>
<dbReference type="EMBL" id="WELC01000008">
    <property type="protein sequence ID" value="KAB7631008.1"/>
    <property type="molecule type" value="Genomic_DNA"/>
</dbReference>
<evidence type="ECO:0000313" key="2">
    <source>
        <dbReference type="EMBL" id="KAB7631008.1"/>
    </source>
</evidence>
<sequence length="107" mass="11778">MSLALAAHRRRLAIHWRGLRRVGPGLARTRREPIHGGSCRGIHAAHGPGKARPYPPPRRFLGGRASKAVVPARGRQPRCADRKDAASGVFTAGRWLLRANQLVQRRA</sequence>
<feature type="region of interest" description="Disordered" evidence="1">
    <location>
        <begin position="27"/>
        <end position="62"/>
    </location>
</feature>
<gene>
    <name evidence="2" type="ORF">F9K92_08315</name>
</gene>
<proteinExistence type="predicted"/>
<accession>A0A7V7YHD9</accession>
<protein>
    <submittedName>
        <fullName evidence="2">Uncharacterized protein</fullName>
    </submittedName>
</protein>
<evidence type="ECO:0000313" key="3">
    <source>
        <dbReference type="Proteomes" id="UP000449004"/>
    </source>
</evidence>
<dbReference type="Proteomes" id="UP000449004">
    <property type="component" value="Unassembled WGS sequence"/>
</dbReference>